<accession>Q21803</accession>
<evidence type="ECO:0000256" key="8">
    <source>
        <dbReference type="ARBA" id="ARBA00023163"/>
    </source>
</evidence>
<dbReference type="PROSITE" id="PS00031">
    <property type="entry name" value="NUCLEAR_REC_DBD_1"/>
    <property type="match status" value="1"/>
</dbReference>
<dbReference type="FunFam" id="3.30.50.10:FF:000050">
    <property type="entry name" value="Nuclear Hormone Receptor family"/>
    <property type="match status" value="1"/>
</dbReference>
<evidence type="ECO:0000313" key="14">
    <source>
        <dbReference type="EMBL" id="CAB00122.1"/>
    </source>
</evidence>
<dbReference type="GO" id="GO:0006357">
    <property type="term" value="P:regulation of transcription by RNA polymerase II"/>
    <property type="evidence" value="ECO:0000318"/>
    <property type="project" value="GO_Central"/>
</dbReference>
<dbReference type="Gene3D" id="1.10.565.10">
    <property type="entry name" value="Retinoid X Receptor"/>
    <property type="match status" value="1"/>
</dbReference>
<keyword evidence="15" id="KW-1185">Reference proteome</keyword>
<evidence type="ECO:0000256" key="7">
    <source>
        <dbReference type="ARBA" id="ARBA00023125"/>
    </source>
</evidence>
<evidence type="ECO:0000256" key="1">
    <source>
        <dbReference type="ARBA" id="ARBA00004123"/>
    </source>
</evidence>
<dbReference type="eggNOG" id="ENOG502RZKC">
    <property type="taxonomic scope" value="Eukaryota"/>
</dbReference>
<dbReference type="Bgee" id="WBGene00011097">
    <property type="expression patterns" value="Expressed in pharyngeal muscle cell (C elegans) and 3 other cell types or tissues"/>
</dbReference>
<dbReference type="Reactome" id="R-CEL-383280">
    <property type="pathway name" value="Nuclear Receptor transcription pathway"/>
</dbReference>
<organism evidence="14 15">
    <name type="scientific">Caenorhabditis elegans</name>
    <dbReference type="NCBI Taxonomy" id="6239"/>
    <lineage>
        <taxon>Eukaryota</taxon>
        <taxon>Metazoa</taxon>
        <taxon>Ecdysozoa</taxon>
        <taxon>Nematoda</taxon>
        <taxon>Chromadorea</taxon>
        <taxon>Rhabditida</taxon>
        <taxon>Rhabditina</taxon>
        <taxon>Rhabditomorpha</taxon>
        <taxon>Rhabditoidea</taxon>
        <taxon>Rhabditidae</taxon>
        <taxon>Peloderinae</taxon>
        <taxon>Caenorhabditis</taxon>
    </lineage>
</organism>
<dbReference type="Pfam" id="PF00104">
    <property type="entry name" value="Hormone_recep"/>
    <property type="match status" value="1"/>
</dbReference>
<name>Q21803_CAEEL</name>
<sequence length="410" mass="47064">MSEESNSFLPDIKVDERYCESTSNSQQSEITNETSRNVLPEKCEVCGNPAVGYHYDVATCNGCKAFFRRTVITGRRVICRRRKNCLVEMEPKNRRICPGCRFSKCEEVGMNPRAIRAEISSGGKILKDELIAKREPRSKIMLSPKSKENEVSRLISDLNLIENQIDELFNSSLPINYGDWRTLSEIIQMKPYLKVSKIPNLKLIRNQMNAELAGYAHNGSLAMVEYAKMLDFFPKISKETAIKLVKHGLFMCGSLSFSRRSIQKYNSDILRFTDGSVAGKPKTNWNGVMLDHRRIAQKTLHSILRVKLDYVEYLFLKAITMCNPAVSDFPAEDQKIIDKHRFNYAQSLLNYCLKQHGQIHGADRFASILSIMSIMEVQQKEEKSCFFVFRSIYSEFDVFVSPLFDEISNY</sequence>
<keyword evidence="6 11" id="KW-0805">Transcription regulation</keyword>
<dbReference type="ExpressionAtlas" id="Q21803">
    <property type="expression patterns" value="baseline and differential"/>
</dbReference>
<proteinExistence type="inferred from homology"/>
<dbReference type="PIR" id="T24020">
    <property type="entry name" value="T24020"/>
</dbReference>
<dbReference type="GeneID" id="187660"/>
<dbReference type="GO" id="GO:0042594">
    <property type="term" value="P:response to starvation"/>
    <property type="evidence" value="ECO:0000270"/>
    <property type="project" value="WormBase"/>
</dbReference>
<keyword evidence="7 11" id="KW-0238">DNA-binding</keyword>
<dbReference type="PROSITE" id="PS51030">
    <property type="entry name" value="NUCLEAR_REC_DBD_2"/>
    <property type="match status" value="1"/>
</dbReference>
<dbReference type="CTD" id="187660"/>
<comment type="subcellular location">
    <subcellularLocation>
        <location evidence="1 11">Nucleus</location>
    </subcellularLocation>
</comment>
<keyword evidence="9 11" id="KW-0675">Receptor</keyword>
<dbReference type="GO" id="GO:0030154">
    <property type="term" value="P:cell differentiation"/>
    <property type="evidence" value="ECO:0000318"/>
    <property type="project" value="GO_Central"/>
</dbReference>
<dbReference type="PANTHER" id="PTHR24083">
    <property type="entry name" value="NUCLEAR HORMONE RECEPTOR"/>
    <property type="match status" value="1"/>
</dbReference>
<dbReference type="SUPFAM" id="SSF57716">
    <property type="entry name" value="Glucocorticoid receptor-like (DNA-binding domain)"/>
    <property type="match status" value="1"/>
</dbReference>
<dbReference type="GO" id="GO:0000978">
    <property type="term" value="F:RNA polymerase II cis-regulatory region sequence-specific DNA binding"/>
    <property type="evidence" value="ECO:0000318"/>
    <property type="project" value="GO_Central"/>
</dbReference>
<dbReference type="InterPro" id="IPR001628">
    <property type="entry name" value="Znf_hrmn_rcpt"/>
</dbReference>
<feature type="domain" description="Nuclear receptor" evidence="12">
    <location>
        <begin position="40"/>
        <end position="117"/>
    </location>
</feature>
<dbReference type="CDD" id="cd06960">
    <property type="entry name" value="NR_DBD_HNF4A"/>
    <property type="match status" value="1"/>
</dbReference>
<dbReference type="InterPro" id="IPR050274">
    <property type="entry name" value="Nuclear_hormone_rcpt_NR2"/>
</dbReference>
<evidence type="ECO:0000256" key="3">
    <source>
        <dbReference type="ARBA" id="ARBA00022723"/>
    </source>
</evidence>
<evidence type="ECO:0000256" key="4">
    <source>
        <dbReference type="ARBA" id="ARBA00022771"/>
    </source>
</evidence>
<evidence type="ECO:0000256" key="9">
    <source>
        <dbReference type="ARBA" id="ARBA00023170"/>
    </source>
</evidence>
<comment type="similarity">
    <text evidence="2 11">Belongs to the nuclear hormone receptor family.</text>
</comment>
<dbReference type="STRING" id="6239.R07B7.13a.1"/>
<dbReference type="GO" id="GO:0004879">
    <property type="term" value="F:nuclear receptor activity"/>
    <property type="evidence" value="ECO:0000318"/>
    <property type="project" value="GO_Central"/>
</dbReference>
<gene>
    <name evidence="14 16" type="primary">nhr-206</name>
    <name evidence="14" type="ORF">CELE_R07B7.13</name>
    <name evidence="16" type="ORF">R07B7.13</name>
</gene>
<dbReference type="Gene3D" id="3.30.50.10">
    <property type="entry name" value="Erythroid Transcription Factor GATA-1, subunit A"/>
    <property type="match status" value="1"/>
</dbReference>
<dbReference type="Reactome" id="R-CEL-5362517">
    <property type="pathway name" value="Signaling by Retinoic Acid"/>
</dbReference>
<evidence type="ECO:0000313" key="15">
    <source>
        <dbReference type="Proteomes" id="UP000001940"/>
    </source>
</evidence>
<protein>
    <submittedName>
        <fullName evidence="14">Nuclear receptor</fullName>
    </submittedName>
</protein>
<keyword evidence="8 11" id="KW-0804">Transcription</keyword>
<dbReference type="GO" id="GO:0008270">
    <property type="term" value="F:zinc ion binding"/>
    <property type="evidence" value="ECO:0007669"/>
    <property type="project" value="UniProtKB-KW"/>
</dbReference>
<dbReference type="InParanoid" id="Q21803"/>
<dbReference type="InterPro" id="IPR035500">
    <property type="entry name" value="NHR-like_dom_sf"/>
</dbReference>
<dbReference type="PRINTS" id="PR00047">
    <property type="entry name" value="STROIDFINGER"/>
</dbReference>
<evidence type="ECO:0000259" key="13">
    <source>
        <dbReference type="PROSITE" id="PS51843"/>
    </source>
</evidence>
<evidence type="ECO:0000256" key="2">
    <source>
        <dbReference type="ARBA" id="ARBA00005993"/>
    </source>
</evidence>
<dbReference type="SMART" id="SM00430">
    <property type="entry name" value="HOLI"/>
    <property type="match status" value="1"/>
</dbReference>
<keyword evidence="3 11" id="KW-0479">Metal-binding</keyword>
<evidence type="ECO:0000256" key="10">
    <source>
        <dbReference type="ARBA" id="ARBA00023242"/>
    </source>
</evidence>
<keyword evidence="5 11" id="KW-0862">Zinc</keyword>
<dbReference type="InterPro" id="IPR000536">
    <property type="entry name" value="Nucl_hrmn_rcpt_lig-bd"/>
</dbReference>
<dbReference type="PaxDb" id="6239-R07B7.13a"/>
<dbReference type="Pfam" id="PF00105">
    <property type="entry name" value="zf-C4"/>
    <property type="match status" value="1"/>
</dbReference>
<evidence type="ECO:0000259" key="12">
    <source>
        <dbReference type="PROSITE" id="PS51030"/>
    </source>
</evidence>
<feature type="domain" description="NR LBD" evidence="13">
    <location>
        <begin position="150"/>
        <end position="408"/>
    </location>
</feature>
<dbReference type="InterPro" id="IPR049636">
    <property type="entry name" value="HNF4-like_DBD"/>
</dbReference>
<evidence type="ECO:0000313" key="16">
    <source>
        <dbReference type="WormBase" id="R07B7.13a"/>
    </source>
</evidence>
<evidence type="ECO:0000256" key="6">
    <source>
        <dbReference type="ARBA" id="ARBA00023015"/>
    </source>
</evidence>
<dbReference type="RefSeq" id="NP_506033.1">
    <property type="nucleotide sequence ID" value="NM_073632.6"/>
</dbReference>
<dbReference type="SUPFAM" id="SSF48508">
    <property type="entry name" value="Nuclear receptor ligand-binding domain"/>
    <property type="match status" value="1"/>
</dbReference>
<dbReference type="PROSITE" id="PS51843">
    <property type="entry name" value="NR_LBD"/>
    <property type="match status" value="1"/>
</dbReference>
<reference evidence="14 15" key="1">
    <citation type="journal article" date="1998" name="Science">
        <title>Genome sequence of the nematode C. elegans: a platform for investigating biology.</title>
        <authorList>
            <consortium name="The C. elegans sequencing consortium"/>
            <person name="Sulson J.E."/>
            <person name="Waterston R."/>
        </authorList>
    </citation>
    <scope>NUCLEOTIDE SEQUENCE [LARGE SCALE GENOMIC DNA]</scope>
    <source>
        <strain evidence="14 15">Bristol N2</strain>
    </source>
</reference>
<dbReference type="FunCoup" id="Q21803">
    <property type="interactions" value="8"/>
</dbReference>
<dbReference type="AGR" id="WB:WBGene00011097"/>
<dbReference type="SMART" id="SM00399">
    <property type="entry name" value="ZnF_C4"/>
    <property type="match status" value="1"/>
</dbReference>
<dbReference type="InterPro" id="IPR013088">
    <property type="entry name" value="Znf_NHR/GATA"/>
</dbReference>
<evidence type="ECO:0000256" key="5">
    <source>
        <dbReference type="ARBA" id="ARBA00022833"/>
    </source>
</evidence>
<dbReference type="GO" id="GO:0005634">
    <property type="term" value="C:nucleus"/>
    <property type="evidence" value="ECO:0007669"/>
    <property type="project" value="UniProtKB-SubCell"/>
</dbReference>
<dbReference type="WormBase" id="R07B7.13a">
    <property type="protein sequence ID" value="CE06275"/>
    <property type="gene ID" value="WBGene00011097"/>
    <property type="gene designation" value="nhr-206"/>
</dbReference>
<dbReference type="AlphaFoldDB" id="Q21803"/>
<dbReference type="UCSC" id="R07B7.13">
    <property type="organism name" value="c. elegans"/>
</dbReference>
<dbReference type="OrthoDB" id="6264639at2759"/>
<keyword evidence="4 11" id="KW-0863">Zinc-finger</keyword>
<evidence type="ECO:0000256" key="11">
    <source>
        <dbReference type="RuleBase" id="RU004334"/>
    </source>
</evidence>
<dbReference type="Proteomes" id="UP000001940">
    <property type="component" value="Chromosome V"/>
</dbReference>
<dbReference type="PhylomeDB" id="Q21803"/>
<dbReference type="EMBL" id="BX284605">
    <property type="protein sequence ID" value="CAB00122.1"/>
    <property type="molecule type" value="Genomic_DNA"/>
</dbReference>
<dbReference type="FunFam" id="1.10.565.10:FF:000054">
    <property type="entry name" value="Nuclear Hormone Receptor family"/>
    <property type="match status" value="1"/>
</dbReference>
<dbReference type="SMR" id="Q21803"/>
<keyword evidence="10 11" id="KW-0539">Nucleus</keyword>